<reference evidence="2 3" key="1">
    <citation type="submission" date="2015-08" db="EMBL/GenBank/DDBJ databases">
        <authorList>
            <person name="Babu N.S."/>
            <person name="Beckwith C.J."/>
            <person name="Beseler K.G."/>
            <person name="Brison A."/>
            <person name="Carone J.V."/>
            <person name="Caskin T.P."/>
            <person name="Diamond M."/>
            <person name="Durham M.E."/>
            <person name="Foxe J.M."/>
            <person name="Go M."/>
            <person name="Henderson B.A."/>
            <person name="Jones I.B."/>
            <person name="McGettigan J.A."/>
            <person name="Micheletti S.J."/>
            <person name="Nasrallah M.E."/>
            <person name="Ortiz D."/>
            <person name="Piller C.R."/>
            <person name="Privatt S.R."/>
            <person name="Schneider S.L."/>
            <person name="Sharp S."/>
            <person name="Smith T.C."/>
            <person name="Stanton J.D."/>
            <person name="Ullery H.E."/>
            <person name="Wilson R.J."/>
            <person name="Serrano M.G."/>
            <person name="Buck G."/>
            <person name="Lee V."/>
            <person name="Wang Y."/>
            <person name="Carvalho R."/>
            <person name="Voegtly L."/>
            <person name="Shi R."/>
            <person name="Duckworth R."/>
            <person name="Johnson A."/>
            <person name="Loviza R."/>
            <person name="Walstead R."/>
            <person name="Shah Z."/>
            <person name="Kiflezghi M."/>
            <person name="Wade K."/>
            <person name="Ball S.L."/>
            <person name="Bradley K.W."/>
            <person name="Asai D.J."/>
            <person name="Bowman C.A."/>
            <person name="Russell D.A."/>
            <person name="Pope W.H."/>
            <person name="Jacobs-Sera D."/>
            <person name="Hendrix R.W."/>
            <person name="Hatfull G.F."/>
        </authorList>
    </citation>
    <scope>NUCLEOTIDE SEQUENCE [LARGE SCALE GENOMIC DNA]</scope>
    <source>
        <strain evidence="2 3">DSM 27648</strain>
    </source>
</reference>
<dbReference type="KEGG" id="llu:AKJ09_02949"/>
<gene>
    <name evidence="2" type="ORF">AKJ09_02949</name>
</gene>
<dbReference type="AlphaFoldDB" id="A0A0K1PRX2"/>
<keyword evidence="1" id="KW-0812">Transmembrane</keyword>
<feature type="transmembrane region" description="Helical" evidence="1">
    <location>
        <begin position="148"/>
        <end position="168"/>
    </location>
</feature>
<dbReference type="PATRIC" id="fig|1391654.3.peg.2981"/>
<dbReference type="GO" id="GO:0016780">
    <property type="term" value="F:phosphotransferase activity, for other substituted phosphate groups"/>
    <property type="evidence" value="ECO:0007669"/>
    <property type="project" value="InterPro"/>
</dbReference>
<dbReference type="Proteomes" id="UP000064967">
    <property type="component" value="Chromosome"/>
</dbReference>
<keyword evidence="1" id="KW-0472">Membrane</keyword>
<dbReference type="STRING" id="1391654.AKJ09_02949"/>
<proteinExistence type="predicted"/>
<evidence type="ECO:0000313" key="2">
    <source>
        <dbReference type="EMBL" id="AKU96285.1"/>
    </source>
</evidence>
<dbReference type="GO" id="GO:0008654">
    <property type="term" value="P:phospholipid biosynthetic process"/>
    <property type="evidence" value="ECO:0007669"/>
    <property type="project" value="InterPro"/>
</dbReference>
<feature type="transmembrane region" description="Helical" evidence="1">
    <location>
        <begin position="75"/>
        <end position="102"/>
    </location>
</feature>
<dbReference type="InterPro" id="IPR043130">
    <property type="entry name" value="CDP-OH_PTrfase_TM_dom"/>
</dbReference>
<keyword evidence="3" id="KW-1185">Reference proteome</keyword>
<accession>A0A0K1PRX2</accession>
<dbReference type="OrthoDB" id="9785831at2"/>
<protein>
    <submittedName>
        <fullName evidence="2">CDP-diacylglycerol--glycerol-3-phosphate 3-phosphatidyltransferase</fullName>
    </submittedName>
</protein>
<dbReference type="Pfam" id="PF01066">
    <property type="entry name" value="CDP-OH_P_transf"/>
    <property type="match status" value="1"/>
</dbReference>
<name>A0A0K1PRX2_9BACT</name>
<feature type="transmembrane region" description="Helical" evidence="1">
    <location>
        <begin position="220"/>
        <end position="238"/>
    </location>
</feature>
<sequence>MDFEGSLFVVALGVLVLAFRVSGRTRSNASLELERGGSPLLDRSLVDATYGALEPMARACVRFGISANSVTWSSLVLAVVAGGLVATGHFGLAAATLALSALGDGLDGLVARGSGTAGRRGELFDATAARYSEMAFLAGLAVHYRTEIWTLILALLAISASTMTNYASAKAEALGVPVPRGIMRRPERVAYLTMGALLVPFATALLGFARLRLPSTVMEISMLAALAIVAGVGNVSAIRRLAAIARSVTAPSRCITPELRLSAARKVDR</sequence>
<dbReference type="EMBL" id="CP012333">
    <property type="protein sequence ID" value="AKU96285.1"/>
    <property type="molecule type" value="Genomic_DNA"/>
</dbReference>
<keyword evidence="2" id="KW-0808">Transferase</keyword>
<dbReference type="GO" id="GO:0016020">
    <property type="term" value="C:membrane"/>
    <property type="evidence" value="ECO:0007669"/>
    <property type="project" value="InterPro"/>
</dbReference>
<keyword evidence="1" id="KW-1133">Transmembrane helix</keyword>
<organism evidence="2 3">
    <name type="scientific">Labilithrix luteola</name>
    <dbReference type="NCBI Taxonomy" id="1391654"/>
    <lineage>
        <taxon>Bacteria</taxon>
        <taxon>Pseudomonadati</taxon>
        <taxon>Myxococcota</taxon>
        <taxon>Polyangia</taxon>
        <taxon>Polyangiales</taxon>
        <taxon>Labilitrichaceae</taxon>
        <taxon>Labilithrix</taxon>
    </lineage>
</organism>
<evidence type="ECO:0000256" key="1">
    <source>
        <dbReference type="SAM" id="Phobius"/>
    </source>
</evidence>
<dbReference type="Gene3D" id="1.20.120.1760">
    <property type="match status" value="1"/>
</dbReference>
<evidence type="ECO:0000313" key="3">
    <source>
        <dbReference type="Proteomes" id="UP000064967"/>
    </source>
</evidence>
<feature type="transmembrane region" description="Helical" evidence="1">
    <location>
        <begin position="189"/>
        <end position="208"/>
    </location>
</feature>
<dbReference type="InterPro" id="IPR000462">
    <property type="entry name" value="CDP-OH_P_trans"/>
</dbReference>